<keyword evidence="3" id="KW-0418">Kinase</keyword>
<sequence length="419" mass="43643">MISDDKRFLTELFHSAVAAADPQKALGAHLPIPPRGRTVVIGAGKGVAQLASAFEKLWDAPVEGVVVTRYGYAMPCDHIKVMEAAHPVPDAAGLEASKALFEAVRGLTKDDLVVALICGGGSALLPAPPGALTLEEEAAMNKALLASGAPISVMNAIRKQVSAIKGGRLAAACYPARLVTLVVSDIPGDDPAQVASGPTIPDAMDRQSARNLAKVWNIGLPERIEAWLAGDQGLAPKPEDAVFAGNEVRVIASARLSLEAAAGRAEAMGVPAVILSDAMEGEARDVARVHAAMAREIAARNRPFTRPVVMLSGGETTVTIKGTGRGGRNTEFLLSLALAAEGVPFVALAADTDGIDGSEDNAGAFADGHSMQRLREMGMDPFSLLARNDAWSAFNQLGDLFIPGPTGTNVNDFRAILIR</sequence>
<dbReference type="InterPro" id="IPR038614">
    <property type="entry name" value="GK_N_sf"/>
</dbReference>
<dbReference type="PANTHER" id="PTHR12227">
    <property type="entry name" value="GLYCERATE KINASE"/>
    <property type="match status" value="1"/>
</dbReference>
<gene>
    <name evidence="3" type="ORF">OHAE_5034</name>
</gene>
<dbReference type="GO" id="GO:0008887">
    <property type="term" value="F:glycerate kinase activity"/>
    <property type="evidence" value="ECO:0007669"/>
    <property type="project" value="InterPro"/>
</dbReference>
<dbReference type="InterPro" id="IPR039760">
    <property type="entry name" value="MOFRL_protein"/>
</dbReference>
<dbReference type="InterPro" id="IPR007835">
    <property type="entry name" value="MOFRL"/>
</dbReference>
<dbReference type="InterPro" id="IPR025286">
    <property type="entry name" value="MOFRL_assoc_dom"/>
</dbReference>
<dbReference type="RefSeq" id="WP_109366357.1">
    <property type="nucleotide sequence ID" value="NZ_OOFM01000001.1"/>
</dbReference>
<dbReference type="Gene3D" id="3.40.50.10180">
    <property type="entry name" value="Glycerate kinase, MOFRL-like N-terminal domain"/>
    <property type="match status" value="1"/>
</dbReference>
<feature type="domain" description="MOFRL-associated" evidence="2">
    <location>
        <begin position="9"/>
        <end position="228"/>
    </location>
</feature>
<dbReference type="Pfam" id="PF13660">
    <property type="entry name" value="DUF4147"/>
    <property type="match status" value="1"/>
</dbReference>
<dbReference type="Gene3D" id="3.40.1480.10">
    <property type="entry name" value="MOFRL domain"/>
    <property type="match status" value="1"/>
</dbReference>
<keyword evidence="3" id="KW-0808">Transferase</keyword>
<dbReference type="GO" id="GO:0005737">
    <property type="term" value="C:cytoplasm"/>
    <property type="evidence" value="ECO:0007669"/>
    <property type="project" value="TreeGrafter"/>
</dbReference>
<feature type="domain" description="MOFRL" evidence="1">
    <location>
        <begin position="308"/>
        <end position="412"/>
    </location>
</feature>
<evidence type="ECO:0000259" key="1">
    <source>
        <dbReference type="Pfam" id="PF05161"/>
    </source>
</evidence>
<dbReference type="EMBL" id="OOFM01000001">
    <property type="protein sequence ID" value="SPL62242.1"/>
    <property type="molecule type" value="Genomic_DNA"/>
</dbReference>
<dbReference type="Proteomes" id="UP000246073">
    <property type="component" value="Unassembled WGS sequence"/>
</dbReference>
<dbReference type="PANTHER" id="PTHR12227:SF0">
    <property type="entry name" value="GLYCERATE KINASE"/>
    <property type="match status" value="1"/>
</dbReference>
<organism evidence="3 4">
    <name type="scientific">Ochrobactrum soli</name>
    <dbReference type="NCBI Taxonomy" id="2448455"/>
    <lineage>
        <taxon>Bacteria</taxon>
        <taxon>Pseudomonadati</taxon>
        <taxon>Pseudomonadota</taxon>
        <taxon>Alphaproteobacteria</taxon>
        <taxon>Hyphomicrobiales</taxon>
        <taxon>Brucellaceae</taxon>
        <taxon>Brucella/Ochrobactrum group</taxon>
        <taxon>Ochrobactrum</taxon>
    </lineage>
</organism>
<dbReference type="InterPro" id="IPR037035">
    <property type="entry name" value="GK-like_C_sf"/>
</dbReference>
<name>A0A2P9HDS8_9HYPH</name>
<evidence type="ECO:0000313" key="3">
    <source>
        <dbReference type="EMBL" id="SPL62242.1"/>
    </source>
</evidence>
<dbReference type="SUPFAM" id="SSF82544">
    <property type="entry name" value="GckA/TtuD-like"/>
    <property type="match status" value="1"/>
</dbReference>
<evidence type="ECO:0000259" key="2">
    <source>
        <dbReference type="Pfam" id="PF13660"/>
    </source>
</evidence>
<protein>
    <submittedName>
        <fullName evidence="3">D-glycerate 2-kinase</fullName>
        <ecNumber evidence="3">2.7.1.-</ecNumber>
    </submittedName>
</protein>
<dbReference type="AlphaFoldDB" id="A0A2P9HDS8"/>
<dbReference type="Pfam" id="PF05161">
    <property type="entry name" value="MOFRL"/>
    <property type="match status" value="1"/>
</dbReference>
<accession>A0A2P9HDS8</accession>
<dbReference type="EC" id="2.7.1.-" evidence="3"/>
<proteinExistence type="predicted"/>
<evidence type="ECO:0000313" key="4">
    <source>
        <dbReference type="Proteomes" id="UP000246073"/>
    </source>
</evidence>
<reference evidence="4" key="1">
    <citation type="submission" date="2017-12" db="EMBL/GenBank/DDBJ databases">
        <authorList>
            <person name="Diaz M."/>
        </authorList>
    </citation>
    <scope>NUCLEOTIDE SEQUENCE [LARGE SCALE GENOMIC DNA]</scope>
    <source>
        <strain evidence="4">FI11154</strain>
    </source>
</reference>